<evidence type="ECO:0000256" key="4">
    <source>
        <dbReference type="ARBA" id="ARBA00022989"/>
    </source>
</evidence>
<dbReference type="AlphaFoldDB" id="A0A7W9GGC0"/>
<proteinExistence type="inferred from homology"/>
<dbReference type="Pfam" id="PF00510">
    <property type="entry name" value="COX3"/>
    <property type="match status" value="1"/>
</dbReference>
<keyword evidence="5 8" id="KW-0472">Membrane</keyword>
<comment type="caution">
    <text evidence="10">The sequence shown here is derived from an EMBL/GenBank/DDBJ whole genome shotgun (WGS) entry which is preliminary data.</text>
</comment>
<comment type="similarity">
    <text evidence="2 7">Belongs to the cytochrome c oxidase subunit 3 family.</text>
</comment>
<dbReference type="SUPFAM" id="SSF81452">
    <property type="entry name" value="Cytochrome c oxidase subunit III-like"/>
    <property type="match status" value="1"/>
</dbReference>
<reference evidence="10 11" key="1">
    <citation type="submission" date="2020-08" db="EMBL/GenBank/DDBJ databases">
        <title>Sequencing the genomes of 1000 actinobacteria strains.</title>
        <authorList>
            <person name="Klenk H.-P."/>
        </authorList>
    </citation>
    <scope>NUCLEOTIDE SEQUENCE [LARGE SCALE GENOMIC DNA]</scope>
    <source>
        <strain evidence="10 11">DSM 45507</strain>
    </source>
</reference>
<dbReference type="InterPro" id="IPR013833">
    <property type="entry name" value="Cyt_c_oxidase_su3_a-hlx"/>
</dbReference>
<evidence type="ECO:0000256" key="6">
    <source>
        <dbReference type="ARBA" id="ARBA00031400"/>
    </source>
</evidence>
<feature type="domain" description="Heme-copper oxidase subunit III family profile" evidence="9">
    <location>
        <begin position="1"/>
        <end position="66"/>
    </location>
</feature>
<evidence type="ECO:0000256" key="1">
    <source>
        <dbReference type="ARBA" id="ARBA00004141"/>
    </source>
</evidence>
<dbReference type="Gene3D" id="1.20.120.80">
    <property type="entry name" value="Cytochrome c oxidase, subunit III, four-helix bundle"/>
    <property type="match status" value="1"/>
</dbReference>
<gene>
    <name evidence="10" type="ORF">HD596_010073</name>
</gene>
<dbReference type="InterPro" id="IPR035973">
    <property type="entry name" value="Cyt_c_oxidase_su3-like_sf"/>
</dbReference>
<dbReference type="PROSITE" id="PS50253">
    <property type="entry name" value="COX3"/>
    <property type="match status" value="1"/>
</dbReference>
<keyword evidence="11" id="KW-1185">Reference proteome</keyword>
<evidence type="ECO:0000259" key="9">
    <source>
        <dbReference type="PROSITE" id="PS50253"/>
    </source>
</evidence>
<evidence type="ECO:0000256" key="7">
    <source>
        <dbReference type="RuleBase" id="RU003376"/>
    </source>
</evidence>
<dbReference type="PANTHER" id="PTHR11403:SF6">
    <property type="entry name" value="NITRIC OXIDE REDUCTASE SUBUNIT E"/>
    <property type="match status" value="1"/>
</dbReference>
<accession>A0A7W9GGC0</accession>
<dbReference type="GO" id="GO:0019646">
    <property type="term" value="P:aerobic electron transport chain"/>
    <property type="evidence" value="ECO:0007669"/>
    <property type="project" value="InterPro"/>
</dbReference>
<evidence type="ECO:0000256" key="3">
    <source>
        <dbReference type="ARBA" id="ARBA00022692"/>
    </source>
</evidence>
<keyword evidence="3 7" id="KW-0812">Transmembrane</keyword>
<evidence type="ECO:0000256" key="5">
    <source>
        <dbReference type="ARBA" id="ARBA00023136"/>
    </source>
</evidence>
<evidence type="ECO:0000313" key="10">
    <source>
        <dbReference type="EMBL" id="MBB5783317.1"/>
    </source>
</evidence>
<evidence type="ECO:0000313" key="11">
    <source>
        <dbReference type="Proteomes" id="UP000579153"/>
    </source>
</evidence>
<feature type="transmembrane region" description="Helical" evidence="8">
    <location>
        <begin position="47"/>
        <end position="65"/>
    </location>
</feature>
<protein>
    <recommendedName>
        <fullName evidence="6">Cytochrome aa3 subunit 3</fullName>
    </recommendedName>
</protein>
<dbReference type="Proteomes" id="UP000579153">
    <property type="component" value="Unassembled WGS sequence"/>
</dbReference>
<name>A0A7W9GGC0_9ACTN</name>
<evidence type="ECO:0000256" key="2">
    <source>
        <dbReference type="ARBA" id="ARBA00010581"/>
    </source>
</evidence>
<keyword evidence="4 8" id="KW-1133">Transmembrane helix</keyword>
<dbReference type="EMBL" id="JACHMB010000001">
    <property type="protein sequence ID" value="MBB5783317.1"/>
    <property type="molecule type" value="Genomic_DNA"/>
</dbReference>
<dbReference type="GO" id="GO:0005886">
    <property type="term" value="C:plasma membrane"/>
    <property type="evidence" value="ECO:0007669"/>
    <property type="project" value="UniProtKB-SubCell"/>
</dbReference>
<organism evidence="10 11">
    <name type="scientific">Nonomuraea jabiensis</name>
    <dbReference type="NCBI Taxonomy" id="882448"/>
    <lineage>
        <taxon>Bacteria</taxon>
        <taxon>Bacillati</taxon>
        <taxon>Actinomycetota</taxon>
        <taxon>Actinomycetes</taxon>
        <taxon>Streptosporangiales</taxon>
        <taxon>Streptosporangiaceae</taxon>
        <taxon>Nonomuraea</taxon>
    </lineage>
</organism>
<dbReference type="InterPro" id="IPR024791">
    <property type="entry name" value="Cyt_c/ubiquinol_Oxase_su3"/>
</dbReference>
<dbReference type="GO" id="GO:0004129">
    <property type="term" value="F:cytochrome-c oxidase activity"/>
    <property type="evidence" value="ECO:0007669"/>
    <property type="project" value="InterPro"/>
</dbReference>
<evidence type="ECO:0000256" key="8">
    <source>
        <dbReference type="SAM" id="Phobius"/>
    </source>
</evidence>
<comment type="subcellular location">
    <subcellularLocation>
        <location evidence="7">Cell membrane</location>
        <topology evidence="7">Multi-pass membrane protein</topology>
    </subcellularLocation>
    <subcellularLocation>
        <location evidence="1">Membrane</location>
        <topology evidence="1">Multi-pass membrane protein</topology>
    </subcellularLocation>
</comment>
<dbReference type="RefSeq" id="WP_221519959.1">
    <property type="nucleotide sequence ID" value="NZ_JACHMB010000001.1"/>
</dbReference>
<sequence length="66" mass="7781">MYYFVFTGIHLLHLLLGMAALVIMYLIARKPSPGRRDLRNLEAGACYWHLIDLLWIVLFALLYLMR</sequence>
<feature type="transmembrane region" description="Helical" evidence="8">
    <location>
        <begin position="6"/>
        <end position="27"/>
    </location>
</feature>
<dbReference type="PANTHER" id="PTHR11403">
    <property type="entry name" value="CYTOCHROME C OXIDASE SUBUNIT III"/>
    <property type="match status" value="1"/>
</dbReference>
<dbReference type="InterPro" id="IPR000298">
    <property type="entry name" value="Cyt_c_oxidase-like_su3"/>
</dbReference>